<dbReference type="AlphaFoldDB" id="A0AA35TSZ4"/>
<dbReference type="GO" id="GO:0005509">
    <property type="term" value="F:calcium ion binding"/>
    <property type="evidence" value="ECO:0007669"/>
    <property type="project" value="InterPro"/>
</dbReference>
<comment type="subcellular location">
    <subcellularLocation>
        <location evidence="1">Membrane</location>
    </subcellularLocation>
</comment>
<dbReference type="Gene3D" id="2.60.40.60">
    <property type="entry name" value="Cadherins"/>
    <property type="match status" value="1"/>
</dbReference>
<dbReference type="PANTHER" id="PTHR47988">
    <property type="entry name" value="SOMATIC EMBRYOGENESIS RECEPTOR KINASE 1"/>
    <property type="match status" value="1"/>
</dbReference>
<evidence type="ECO:0000256" key="3">
    <source>
        <dbReference type="ARBA" id="ARBA00022737"/>
    </source>
</evidence>
<reference evidence="6" key="1">
    <citation type="submission" date="2023-03" db="EMBL/GenBank/DDBJ databases">
        <authorList>
            <person name="Steffen K."/>
            <person name="Cardenas P."/>
        </authorList>
    </citation>
    <scope>NUCLEOTIDE SEQUENCE</scope>
</reference>
<keyword evidence="2" id="KW-0732">Signal</keyword>
<proteinExistence type="predicted"/>
<sequence length="849" mass="91807">MGGAEGAAEQNDAEYGAGQNDQTSDAISVSGRPSFWAIVSPTADLSGVNLVFSIAGTDSGKYRIDPMTGELFTAQWIDYETDAIDMFTVVVSEDSVSTLSVSKANPVPGVYQGNPEHALDDPRPDNFVETGWANWGTILRIVVRSESPDPDCGTGLDCIRLYVAADGSEDEQELVAMRTGAPGYKFVAAVKLVETEAAGGETLEVIGADGTARQVQVLQLGEDDEVEIEFDNLRGSVDVENGPPEFTYFQPDHGSAFDDQDVDFSITVQDAESGLPEPEDLPDRDGDQDYTPVAALVHDSQCYNSSQDEDGFAAVENLRLRDGAIYCFGQPEIHPIRDDRDFDEIDNGYDVETTIVLPEGEIHYVTFVVCDRSGNCIAYDADEDSDIALVELTPEQDDPCLATITDDSTIEGNWDGTCPSGREPEPYGGSGDRYARYYTFTLSATSNTTIALTSSDYYYSQKTGEFTLEVSGISKPPEDADCSSGIAVTDPDDNPGLVSDCEVLLAARDILAGSAGLNWSADIPIEEWDGIRIVGSPERVDSLTLNDLGLNGVIPAELGLLAHLFLLSLSGNDLSGPIPSELGDLGDLAILSLSGNNLNGAIPHELGDIPYLTILDLSSNQLTGEIPPELGKLTDLLELHLDRNQLVDVIPDELAELENLQSLYLAGNDLTGCIPDGLKDIDASDYANLGLLFCDGTPVVPLPSDPCVVDMGDFESRLEVIDNFWEEQCESTNRPDDGEYYARFFTFDLSVEADVTITLESNPDAYLYLLEGDGQRGSVLFEDDDTEGTNPRIRTTLQPGSYTVEATTYEIGVTTGDFRIGVETDELNGRPPITAWNQPQGFFQVRRLA</sequence>
<evidence type="ECO:0000256" key="4">
    <source>
        <dbReference type="ARBA" id="ARBA00023136"/>
    </source>
</evidence>
<dbReference type="Pfam" id="PF00560">
    <property type="entry name" value="LRR_1"/>
    <property type="match status" value="2"/>
</dbReference>
<dbReference type="Gene3D" id="3.80.10.10">
    <property type="entry name" value="Ribonuclease Inhibitor"/>
    <property type="match status" value="2"/>
</dbReference>
<dbReference type="SUPFAM" id="SSF49313">
    <property type="entry name" value="Cadherin-like"/>
    <property type="match status" value="1"/>
</dbReference>
<keyword evidence="3" id="KW-0677">Repeat</keyword>
<dbReference type="Proteomes" id="UP001174909">
    <property type="component" value="Unassembled WGS sequence"/>
</dbReference>
<gene>
    <name evidence="6" type="ORF">GBAR_LOCUS29454</name>
</gene>
<organism evidence="6 7">
    <name type="scientific">Geodia barretti</name>
    <name type="common">Barrett's horny sponge</name>
    <dbReference type="NCBI Taxonomy" id="519541"/>
    <lineage>
        <taxon>Eukaryota</taxon>
        <taxon>Metazoa</taxon>
        <taxon>Porifera</taxon>
        <taxon>Demospongiae</taxon>
        <taxon>Heteroscleromorpha</taxon>
        <taxon>Tetractinellida</taxon>
        <taxon>Astrophorina</taxon>
        <taxon>Geodiidae</taxon>
        <taxon>Geodia</taxon>
    </lineage>
</organism>
<comment type="caution">
    <text evidence="6">The sequence shown here is derived from an EMBL/GenBank/DDBJ whole genome shotgun (WGS) entry which is preliminary data.</text>
</comment>
<keyword evidence="6" id="KW-0808">Transferase</keyword>
<dbReference type="Pfam" id="PF13855">
    <property type="entry name" value="LRR_8"/>
    <property type="match status" value="1"/>
</dbReference>
<feature type="region of interest" description="Disordered" evidence="5">
    <location>
        <begin position="1"/>
        <end position="26"/>
    </location>
</feature>
<dbReference type="GO" id="GO:0016301">
    <property type="term" value="F:kinase activity"/>
    <property type="evidence" value="ECO:0007669"/>
    <property type="project" value="UniProtKB-KW"/>
</dbReference>
<protein>
    <submittedName>
        <fullName evidence="6">LRR receptor-like serine/threonine-protein kinase ERECTA</fullName>
    </submittedName>
</protein>
<dbReference type="EMBL" id="CASHTH010004130">
    <property type="protein sequence ID" value="CAI8053900.1"/>
    <property type="molecule type" value="Genomic_DNA"/>
</dbReference>
<name>A0AA35TSZ4_GEOBA</name>
<keyword evidence="4" id="KW-0472">Membrane</keyword>
<dbReference type="SUPFAM" id="SSF52058">
    <property type="entry name" value="L domain-like"/>
    <property type="match status" value="1"/>
</dbReference>
<dbReference type="FunFam" id="3.80.10.10:FF:000400">
    <property type="entry name" value="Nuclear pore complex protein NUP107"/>
    <property type="match status" value="1"/>
</dbReference>
<dbReference type="InterPro" id="IPR001611">
    <property type="entry name" value="Leu-rich_rpt"/>
</dbReference>
<accession>A0AA35TSZ4</accession>
<dbReference type="SUPFAM" id="SSF89260">
    <property type="entry name" value="Collagen-binding domain"/>
    <property type="match status" value="1"/>
</dbReference>
<dbReference type="GO" id="GO:0016020">
    <property type="term" value="C:membrane"/>
    <property type="evidence" value="ECO:0007669"/>
    <property type="project" value="UniProtKB-SubCell"/>
</dbReference>
<evidence type="ECO:0000313" key="7">
    <source>
        <dbReference type="Proteomes" id="UP001174909"/>
    </source>
</evidence>
<dbReference type="Gene3D" id="2.60.120.380">
    <property type="match status" value="1"/>
</dbReference>
<keyword evidence="7" id="KW-1185">Reference proteome</keyword>
<evidence type="ECO:0000256" key="5">
    <source>
        <dbReference type="SAM" id="MobiDB-lite"/>
    </source>
</evidence>
<dbReference type="CDD" id="cd11304">
    <property type="entry name" value="Cadherin_repeat"/>
    <property type="match status" value="1"/>
</dbReference>
<dbReference type="InterPro" id="IPR015919">
    <property type="entry name" value="Cadherin-like_sf"/>
</dbReference>
<evidence type="ECO:0000256" key="2">
    <source>
        <dbReference type="ARBA" id="ARBA00022729"/>
    </source>
</evidence>
<dbReference type="InterPro" id="IPR032675">
    <property type="entry name" value="LRR_dom_sf"/>
</dbReference>
<keyword evidence="6" id="KW-0418">Kinase</keyword>
<evidence type="ECO:0000256" key="1">
    <source>
        <dbReference type="ARBA" id="ARBA00004370"/>
    </source>
</evidence>
<evidence type="ECO:0000313" key="6">
    <source>
        <dbReference type="EMBL" id="CAI8053900.1"/>
    </source>
</evidence>
<keyword evidence="6" id="KW-0675">Receptor</keyword>